<feature type="signal peptide" evidence="1">
    <location>
        <begin position="1"/>
        <end position="21"/>
    </location>
</feature>
<evidence type="ECO:0000313" key="4">
    <source>
        <dbReference type="Proteomes" id="UP000235392"/>
    </source>
</evidence>
<dbReference type="AlphaFoldDB" id="A0A2N5V5F8"/>
<dbReference type="Proteomes" id="UP000235392">
    <property type="component" value="Unassembled WGS sequence"/>
</dbReference>
<proteinExistence type="predicted"/>
<organism evidence="3 4">
    <name type="scientific">Puccinia coronata f. sp. avenae</name>
    <dbReference type="NCBI Taxonomy" id="200324"/>
    <lineage>
        <taxon>Eukaryota</taxon>
        <taxon>Fungi</taxon>
        <taxon>Dikarya</taxon>
        <taxon>Basidiomycota</taxon>
        <taxon>Pucciniomycotina</taxon>
        <taxon>Pucciniomycetes</taxon>
        <taxon>Pucciniales</taxon>
        <taxon>Pucciniaceae</taxon>
        <taxon>Puccinia</taxon>
    </lineage>
</organism>
<dbReference type="EMBL" id="PGCI01000658">
    <property type="protein sequence ID" value="PLW22627.1"/>
    <property type="molecule type" value="Genomic_DNA"/>
</dbReference>
<feature type="chain" id="PRO_5014563707" description="Secreted protein" evidence="1">
    <location>
        <begin position="22"/>
        <end position="99"/>
    </location>
</feature>
<sequence>MKLFSYTAVLVPFLLAEKLMAQDPQKCTGITSLVCYSQSEYNKSLSNLSQNVNVYPRTGSSCQETLKSKYRIPDGVGSCCPSSGSTMTASQIYSGCVNP</sequence>
<dbReference type="EMBL" id="PGCI01000050">
    <property type="protein sequence ID" value="PLW45218.1"/>
    <property type="molecule type" value="Genomic_DNA"/>
</dbReference>
<reference evidence="3 4" key="1">
    <citation type="submission" date="2017-11" db="EMBL/GenBank/DDBJ databases">
        <title>De novo assembly and phasing of dikaryotic genomes from two isolates of Puccinia coronata f. sp. avenae, the causal agent of oat crown rust.</title>
        <authorList>
            <person name="Miller M.E."/>
            <person name="Zhang Y."/>
            <person name="Omidvar V."/>
            <person name="Sperschneider J."/>
            <person name="Schwessinger B."/>
            <person name="Raley C."/>
            <person name="Palmer J.M."/>
            <person name="Garnica D."/>
            <person name="Upadhyaya N."/>
            <person name="Rathjen J."/>
            <person name="Taylor J.M."/>
            <person name="Park R.F."/>
            <person name="Dodds P.N."/>
            <person name="Hirsch C.D."/>
            <person name="Kianian S.F."/>
            <person name="Figueroa M."/>
        </authorList>
    </citation>
    <scope>NUCLEOTIDE SEQUENCE [LARGE SCALE GENOMIC DNA]</scope>
    <source>
        <strain evidence="3">12SD80</strain>
    </source>
</reference>
<keyword evidence="1" id="KW-0732">Signal</keyword>
<evidence type="ECO:0000313" key="2">
    <source>
        <dbReference type="EMBL" id="PLW22627.1"/>
    </source>
</evidence>
<evidence type="ECO:0008006" key="5">
    <source>
        <dbReference type="Google" id="ProtNLM"/>
    </source>
</evidence>
<accession>A0A2N5V5F8</accession>
<gene>
    <name evidence="3" type="ORF">PCASD_04009</name>
    <name evidence="2" type="ORF">PCASD_12209</name>
</gene>
<evidence type="ECO:0000256" key="1">
    <source>
        <dbReference type="SAM" id="SignalP"/>
    </source>
</evidence>
<protein>
    <recommendedName>
        <fullName evidence="5">Secreted protein</fullName>
    </recommendedName>
</protein>
<comment type="caution">
    <text evidence="3">The sequence shown here is derived from an EMBL/GenBank/DDBJ whole genome shotgun (WGS) entry which is preliminary data.</text>
</comment>
<evidence type="ECO:0000313" key="3">
    <source>
        <dbReference type="EMBL" id="PLW45218.1"/>
    </source>
</evidence>
<name>A0A2N5V5F8_9BASI</name>